<dbReference type="STRING" id="665118.SAMN02983003_1923"/>
<dbReference type="PANTHER" id="PTHR43840:SF15">
    <property type="entry name" value="MITOCHONDRIAL METAL TRANSPORTER 1-RELATED"/>
    <property type="match status" value="1"/>
</dbReference>
<feature type="domain" description="Cation efflux protein cytoplasmic" evidence="11">
    <location>
        <begin position="221"/>
        <end position="294"/>
    </location>
</feature>
<organism evidence="12 13">
    <name type="scientific">Devosia enhydra</name>
    <dbReference type="NCBI Taxonomy" id="665118"/>
    <lineage>
        <taxon>Bacteria</taxon>
        <taxon>Pseudomonadati</taxon>
        <taxon>Pseudomonadota</taxon>
        <taxon>Alphaproteobacteria</taxon>
        <taxon>Hyphomicrobiales</taxon>
        <taxon>Devosiaceae</taxon>
        <taxon>Devosia</taxon>
    </lineage>
</organism>
<keyword evidence="7 9" id="KW-0472">Membrane</keyword>
<dbReference type="InterPro" id="IPR050291">
    <property type="entry name" value="CDF_Transporter"/>
</dbReference>
<feature type="transmembrane region" description="Helical" evidence="9">
    <location>
        <begin position="12"/>
        <end position="37"/>
    </location>
</feature>
<evidence type="ECO:0000256" key="7">
    <source>
        <dbReference type="ARBA" id="ARBA00023136"/>
    </source>
</evidence>
<evidence type="ECO:0000256" key="9">
    <source>
        <dbReference type="SAM" id="Phobius"/>
    </source>
</evidence>
<feature type="transmembrane region" description="Helical" evidence="9">
    <location>
        <begin position="85"/>
        <end position="106"/>
    </location>
</feature>
<dbReference type="PANTHER" id="PTHR43840">
    <property type="entry name" value="MITOCHONDRIAL METAL TRANSPORTER 1-RELATED"/>
    <property type="match status" value="1"/>
</dbReference>
<evidence type="ECO:0000256" key="6">
    <source>
        <dbReference type="ARBA" id="ARBA00022989"/>
    </source>
</evidence>
<evidence type="ECO:0000313" key="13">
    <source>
        <dbReference type="Proteomes" id="UP000183447"/>
    </source>
</evidence>
<dbReference type="EMBL" id="FPKU01000002">
    <property type="protein sequence ID" value="SFZ84282.1"/>
    <property type="molecule type" value="Genomic_DNA"/>
</dbReference>
<keyword evidence="4" id="KW-1003">Cell membrane</keyword>
<dbReference type="SUPFAM" id="SSF161111">
    <property type="entry name" value="Cation efflux protein transmembrane domain-like"/>
    <property type="match status" value="1"/>
</dbReference>
<sequence length="305" mass="32235">MKTQLPHNRSADLALRVAMGSLVVGVAVLGLKAYAAWATGSVALYADALESVVNVVTAVAALVAVRLAARPADAGLPYGYHKAEYFSAVIIGMFIAVAALLVGLEAWRGFFNPEPVEWQAGAIAISVLATLFNLGWAAYLGREGRRLRSPSLVADSRHLMTDVVSTIGVLVGVGLVIATGWHQLDAILAALVAVNILWSGWQVLRESVGGLMDVAVEPARLGAIRRLIAAHADGAIEAHDVRTRQAGRITFIDFHLVVPGSMTVEAAHAICDNIEAKLRETVDGAQVTIHVEPENKAKHAGIVVV</sequence>
<dbReference type="InterPro" id="IPR058533">
    <property type="entry name" value="Cation_efflux_TM"/>
</dbReference>
<feature type="transmembrane region" description="Helical" evidence="9">
    <location>
        <begin position="159"/>
        <end position="181"/>
    </location>
</feature>
<dbReference type="InterPro" id="IPR027470">
    <property type="entry name" value="Cation_efflux_CTD"/>
</dbReference>
<dbReference type="FunFam" id="3.30.70.1350:FF:000002">
    <property type="entry name" value="Ferrous-iron efflux pump FieF"/>
    <property type="match status" value="1"/>
</dbReference>
<feature type="transmembrane region" description="Helical" evidence="9">
    <location>
        <begin position="43"/>
        <end position="65"/>
    </location>
</feature>
<dbReference type="InterPro" id="IPR036837">
    <property type="entry name" value="Cation_efflux_CTD_sf"/>
</dbReference>
<evidence type="ECO:0000259" key="10">
    <source>
        <dbReference type="Pfam" id="PF01545"/>
    </source>
</evidence>
<dbReference type="GO" id="GO:0006882">
    <property type="term" value="P:intracellular zinc ion homeostasis"/>
    <property type="evidence" value="ECO:0007669"/>
    <property type="project" value="TreeGrafter"/>
</dbReference>
<dbReference type="GO" id="GO:0015093">
    <property type="term" value="F:ferrous iron transmembrane transporter activity"/>
    <property type="evidence" value="ECO:0007669"/>
    <property type="project" value="TreeGrafter"/>
</dbReference>
<dbReference type="Gene3D" id="1.20.1510.10">
    <property type="entry name" value="Cation efflux protein transmembrane domain"/>
    <property type="match status" value="1"/>
</dbReference>
<dbReference type="Proteomes" id="UP000183447">
    <property type="component" value="Unassembled WGS sequence"/>
</dbReference>
<feature type="domain" description="Cation efflux protein transmembrane" evidence="10">
    <location>
        <begin position="21"/>
        <end position="212"/>
    </location>
</feature>
<comment type="similarity">
    <text evidence="2">Belongs to the cation diffusion facilitator (CDF) transporter (TC 2.A.4) family.</text>
</comment>
<evidence type="ECO:0000313" key="12">
    <source>
        <dbReference type="EMBL" id="SFZ84282.1"/>
    </source>
</evidence>
<evidence type="ECO:0000256" key="4">
    <source>
        <dbReference type="ARBA" id="ARBA00022475"/>
    </source>
</evidence>
<dbReference type="AlphaFoldDB" id="A0A1K2HXH1"/>
<dbReference type="GO" id="GO:0015341">
    <property type="term" value="F:zinc efflux antiporter activity"/>
    <property type="evidence" value="ECO:0007669"/>
    <property type="project" value="TreeGrafter"/>
</dbReference>
<dbReference type="Pfam" id="PF01545">
    <property type="entry name" value="Cation_efflux"/>
    <property type="match status" value="1"/>
</dbReference>
<evidence type="ECO:0000256" key="1">
    <source>
        <dbReference type="ARBA" id="ARBA00004651"/>
    </source>
</evidence>
<keyword evidence="13" id="KW-1185">Reference proteome</keyword>
<proteinExistence type="inferred from homology"/>
<dbReference type="NCBIfam" id="TIGR01297">
    <property type="entry name" value="CDF"/>
    <property type="match status" value="1"/>
</dbReference>
<evidence type="ECO:0000256" key="2">
    <source>
        <dbReference type="ARBA" id="ARBA00008114"/>
    </source>
</evidence>
<gene>
    <name evidence="12" type="ORF">SAMN02983003_1923</name>
</gene>
<feature type="transmembrane region" description="Helical" evidence="9">
    <location>
        <begin position="118"/>
        <end position="139"/>
    </location>
</feature>
<evidence type="ECO:0000259" key="11">
    <source>
        <dbReference type="Pfam" id="PF16916"/>
    </source>
</evidence>
<evidence type="ECO:0000256" key="8">
    <source>
        <dbReference type="ARBA" id="ARBA00068882"/>
    </source>
</evidence>
<reference evidence="12 13" key="1">
    <citation type="submission" date="2016-11" db="EMBL/GenBank/DDBJ databases">
        <authorList>
            <person name="Jaros S."/>
            <person name="Januszkiewicz K."/>
            <person name="Wedrychowicz H."/>
        </authorList>
    </citation>
    <scope>NUCLEOTIDE SEQUENCE [LARGE SCALE GENOMIC DNA]</scope>
    <source>
        <strain evidence="12 13">ATCC 23634</strain>
    </source>
</reference>
<keyword evidence="6 9" id="KW-1133">Transmembrane helix</keyword>
<dbReference type="RefSeq" id="WP_072342016.1">
    <property type="nucleotide sequence ID" value="NZ_FPKU01000002.1"/>
</dbReference>
<keyword evidence="5 9" id="KW-0812">Transmembrane</keyword>
<dbReference type="InterPro" id="IPR002524">
    <property type="entry name" value="Cation_efflux"/>
</dbReference>
<keyword evidence="3" id="KW-0813">Transport</keyword>
<dbReference type="Gene3D" id="3.30.70.1350">
    <property type="entry name" value="Cation efflux protein, cytoplasmic domain"/>
    <property type="match status" value="1"/>
</dbReference>
<evidence type="ECO:0000256" key="3">
    <source>
        <dbReference type="ARBA" id="ARBA00022448"/>
    </source>
</evidence>
<dbReference type="GO" id="GO:0005886">
    <property type="term" value="C:plasma membrane"/>
    <property type="evidence" value="ECO:0007669"/>
    <property type="project" value="UniProtKB-SubCell"/>
</dbReference>
<protein>
    <recommendedName>
        <fullName evidence="8">Protein p34</fullName>
    </recommendedName>
</protein>
<dbReference type="OrthoDB" id="9806522at2"/>
<dbReference type="Pfam" id="PF16916">
    <property type="entry name" value="ZT_dimer"/>
    <property type="match status" value="1"/>
</dbReference>
<name>A0A1K2HXH1_9HYPH</name>
<dbReference type="GO" id="GO:0015086">
    <property type="term" value="F:cadmium ion transmembrane transporter activity"/>
    <property type="evidence" value="ECO:0007669"/>
    <property type="project" value="TreeGrafter"/>
</dbReference>
<accession>A0A1K2HXH1</accession>
<dbReference type="InterPro" id="IPR027469">
    <property type="entry name" value="Cation_efflux_TMD_sf"/>
</dbReference>
<evidence type="ECO:0000256" key="5">
    <source>
        <dbReference type="ARBA" id="ARBA00022692"/>
    </source>
</evidence>
<comment type="subcellular location">
    <subcellularLocation>
        <location evidence="1">Cell membrane</location>
        <topology evidence="1">Multi-pass membrane protein</topology>
    </subcellularLocation>
</comment>
<dbReference type="SUPFAM" id="SSF160240">
    <property type="entry name" value="Cation efflux protein cytoplasmic domain-like"/>
    <property type="match status" value="1"/>
</dbReference>